<gene>
    <name evidence="3" type="ORF">DGYR_LOCUS14001</name>
</gene>
<dbReference type="PANTHER" id="PTHR13771">
    <property type="entry name" value="INTERCELLULAR ADHESION MOLECULE"/>
    <property type="match status" value="1"/>
</dbReference>
<dbReference type="InterPro" id="IPR013783">
    <property type="entry name" value="Ig-like_fold"/>
</dbReference>
<name>A0A7I8WFD3_9ANNE</name>
<dbReference type="Gene3D" id="2.60.40.10">
    <property type="entry name" value="Immunoglobulins"/>
    <property type="match status" value="1"/>
</dbReference>
<dbReference type="InterPro" id="IPR007110">
    <property type="entry name" value="Ig-like_dom"/>
</dbReference>
<organism evidence="3 4">
    <name type="scientific">Dimorphilus gyrociliatus</name>
    <dbReference type="NCBI Taxonomy" id="2664684"/>
    <lineage>
        <taxon>Eukaryota</taxon>
        <taxon>Metazoa</taxon>
        <taxon>Spiralia</taxon>
        <taxon>Lophotrochozoa</taxon>
        <taxon>Annelida</taxon>
        <taxon>Polychaeta</taxon>
        <taxon>Polychaeta incertae sedis</taxon>
        <taxon>Dinophilidae</taxon>
        <taxon>Dimorphilus</taxon>
    </lineage>
</organism>
<dbReference type="Proteomes" id="UP000549394">
    <property type="component" value="Unassembled WGS sequence"/>
</dbReference>
<dbReference type="InterPro" id="IPR047012">
    <property type="entry name" value="ICAM_VCAM"/>
</dbReference>
<dbReference type="EMBL" id="CAJFCJ010000080">
    <property type="protein sequence ID" value="CAD5126772.1"/>
    <property type="molecule type" value="Genomic_DNA"/>
</dbReference>
<protein>
    <submittedName>
        <fullName evidence="3">DgyrCDS14818</fullName>
    </submittedName>
</protein>
<feature type="domain" description="Ig-like" evidence="2">
    <location>
        <begin position="252"/>
        <end position="330"/>
    </location>
</feature>
<dbReference type="SUPFAM" id="SSF48726">
    <property type="entry name" value="Immunoglobulin"/>
    <property type="match status" value="1"/>
</dbReference>
<keyword evidence="1" id="KW-1133">Transmembrane helix</keyword>
<dbReference type="AlphaFoldDB" id="A0A7I8WFD3"/>
<evidence type="ECO:0000313" key="3">
    <source>
        <dbReference type="EMBL" id="CAD5126772.1"/>
    </source>
</evidence>
<evidence type="ECO:0000256" key="1">
    <source>
        <dbReference type="SAM" id="Phobius"/>
    </source>
</evidence>
<keyword evidence="1" id="KW-0812">Transmembrane</keyword>
<dbReference type="GO" id="GO:0005886">
    <property type="term" value="C:plasma membrane"/>
    <property type="evidence" value="ECO:0007669"/>
    <property type="project" value="TreeGrafter"/>
</dbReference>
<dbReference type="Pfam" id="PF13895">
    <property type="entry name" value="Ig_2"/>
    <property type="match status" value="1"/>
</dbReference>
<evidence type="ECO:0000259" key="2">
    <source>
        <dbReference type="PROSITE" id="PS50835"/>
    </source>
</evidence>
<keyword evidence="1" id="KW-0472">Membrane</keyword>
<comment type="caution">
    <text evidence="3">The sequence shown here is derived from an EMBL/GenBank/DDBJ whole genome shotgun (WGS) entry which is preliminary data.</text>
</comment>
<dbReference type="PANTHER" id="PTHR13771:SF8">
    <property type="entry name" value="INTERCELLULAR ADHESION MOLECULE 4"/>
    <property type="match status" value="1"/>
</dbReference>
<accession>A0A7I8WFD3</accession>
<dbReference type="GO" id="GO:0005178">
    <property type="term" value="F:integrin binding"/>
    <property type="evidence" value="ECO:0007669"/>
    <property type="project" value="InterPro"/>
</dbReference>
<feature type="transmembrane region" description="Helical" evidence="1">
    <location>
        <begin position="21"/>
        <end position="42"/>
    </location>
</feature>
<proteinExistence type="predicted"/>
<reference evidence="3 4" key="1">
    <citation type="submission" date="2020-08" db="EMBL/GenBank/DDBJ databases">
        <authorList>
            <person name="Hejnol A."/>
        </authorList>
    </citation>
    <scope>NUCLEOTIDE SEQUENCE [LARGE SCALE GENOMIC DNA]</scope>
</reference>
<dbReference type="PROSITE" id="PS50835">
    <property type="entry name" value="IG_LIKE"/>
    <property type="match status" value="1"/>
</dbReference>
<keyword evidence="4" id="KW-1185">Reference proteome</keyword>
<evidence type="ECO:0000313" key="4">
    <source>
        <dbReference type="Proteomes" id="UP000549394"/>
    </source>
</evidence>
<dbReference type="InterPro" id="IPR036179">
    <property type="entry name" value="Ig-like_dom_sf"/>
</dbReference>
<sequence length="362" mass="40867">MTLTQVQINSRNKSMAVIKTNIPGIVIYTIFMLSSIISTSAVKFQSPPTYEAFKLGEKITLTYSLSGIAKLQLKNLYNNTSEPMYETPNFEPKFQNRWKATPAVESSSYTFTVDNSDKNDGMQIEASVPDGSNVESVKTGIVLYDSIPRITKYPQNVSPVEGEKFPFECEFNYWGSGHSEFLVFLKDKKMNFRDVQIIFVDGLATFKSNFIASKEMNDNNIFCQMILHRTIGKSSLKFKSQPIKFQVHYKVENIKITSEKDNSTTNGKTEISCSAEGNPAPKCEWRKKSSDKILSTNPTMKIVESSDDEYKCTAWNVIKGTKHELTKTISFSSNGASRMAKFNISLISLMFVLLLTIFKVEN</sequence>
<dbReference type="GO" id="GO:0007155">
    <property type="term" value="P:cell adhesion"/>
    <property type="evidence" value="ECO:0007669"/>
    <property type="project" value="InterPro"/>
</dbReference>